<evidence type="ECO:0000259" key="4">
    <source>
        <dbReference type="PROSITE" id="PS51041"/>
    </source>
</evidence>
<dbReference type="Pfam" id="PF07546">
    <property type="entry name" value="EMI"/>
    <property type="match status" value="1"/>
</dbReference>
<keyword evidence="6" id="KW-1185">Reference proteome</keyword>
<dbReference type="Ensembl" id="ENSHHUT00000061607.1">
    <property type="protein sequence ID" value="ENSHHUP00000059572.1"/>
    <property type="gene ID" value="ENSHHUG00000035387.1"/>
</dbReference>
<feature type="signal peptide" evidence="3">
    <location>
        <begin position="1"/>
        <end position="26"/>
    </location>
</feature>
<evidence type="ECO:0000313" key="5">
    <source>
        <dbReference type="Ensembl" id="ENSHHUP00000059572.1"/>
    </source>
</evidence>
<proteinExistence type="predicted"/>
<keyword evidence="2" id="KW-1015">Disulfide bond</keyword>
<protein>
    <recommendedName>
        <fullName evidence="4">EMI domain-containing protein</fullName>
    </recommendedName>
</protein>
<feature type="chain" id="PRO_5021294734" description="EMI domain-containing protein" evidence="3">
    <location>
        <begin position="27"/>
        <end position="101"/>
    </location>
</feature>
<name>A0A4W5P843_9TELE</name>
<dbReference type="AlphaFoldDB" id="A0A4W5P843"/>
<sequence length="101" mass="11128">MALAMASLRCALCIICICLICHSTGTRFIYQFPGVTVQRVNSERSASTGSPLSGSNTQLRNWCQFTVSRTVTCQVRNGTETTVQRVIQGCRWPGPCSKLIR</sequence>
<dbReference type="GeneTree" id="ENSGT00940000161716"/>
<dbReference type="STRING" id="62062.ENSHHUP00000059572"/>
<dbReference type="Proteomes" id="UP000314982">
    <property type="component" value="Unassembled WGS sequence"/>
</dbReference>
<accession>A0A4W5P843</accession>
<dbReference type="PROSITE" id="PS51041">
    <property type="entry name" value="EMI"/>
    <property type="match status" value="1"/>
</dbReference>
<reference evidence="5" key="2">
    <citation type="submission" date="2025-08" db="UniProtKB">
        <authorList>
            <consortium name="Ensembl"/>
        </authorList>
    </citation>
    <scope>IDENTIFICATION</scope>
</reference>
<feature type="domain" description="EMI" evidence="4">
    <location>
        <begin position="59"/>
        <end position="101"/>
    </location>
</feature>
<evidence type="ECO:0000313" key="6">
    <source>
        <dbReference type="Proteomes" id="UP000314982"/>
    </source>
</evidence>
<evidence type="ECO:0000256" key="3">
    <source>
        <dbReference type="SAM" id="SignalP"/>
    </source>
</evidence>
<keyword evidence="1 3" id="KW-0732">Signal</keyword>
<reference evidence="6" key="1">
    <citation type="submission" date="2018-06" db="EMBL/GenBank/DDBJ databases">
        <title>Genome assembly of Danube salmon.</title>
        <authorList>
            <person name="Macqueen D.J."/>
            <person name="Gundappa M.K."/>
        </authorList>
    </citation>
    <scope>NUCLEOTIDE SEQUENCE [LARGE SCALE GENOMIC DNA]</scope>
</reference>
<organism evidence="5 6">
    <name type="scientific">Hucho hucho</name>
    <name type="common">huchen</name>
    <dbReference type="NCBI Taxonomy" id="62062"/>
    <lineage>
        <taxon>Eukaryota</taxon>
        <taxon>Metazoa</taxon>
        <taxon>Chordata</taxon>
        <taxon>Craniata</taxon>
        <taxon>Vertebrata</taxon>
        <taxon>Euteleostomi</taxon>
        <taxon>Actinopterygii</taxon>
        <taxon>Neopterygii</taxon>
        <taxon>Teleostei</taxon>
        <taxon>Protacanthopterygii</taxon>
        <taxon>Salmoniformes</taxon>
        <taxon>Salmonidae</taxon>
        <taxon>Salmoninae</taxon>
        <taxon>Hucho</taxon>
    </lineage>
</organism>
<reference evidence="5" key="3">
    <citation type="submission" date="2025-09" db="UniProtKB">
        <authorList>
            <consortium name="Ensembl"/>
        </authorList>
    </citation>
    <scope>IDENTIFICATION</scope>
</reference>
<evidence type="ECO:0000256" key="2">
    <source>
        <dbReference type="ARBA" id="ARBA00023157"/>
    </source>
</evidence>
<evidence type="ECO:0000256" key="1">
    <source>
        <dbReference type="ARBA" id="ARBA00022729"/>
    </source>
</evidence>
<dbReference type="InterPro" id="IPR011489">
    <property type="entry name" value="EMI_domain"/>
</dbReference>